<evidence type="ECO:0000313" key="4">
    <source>
        <dbReference type="EMBL" id="MBR9973113.1"/>
    </source>
</evidence>
<dbReference type="InterPro" id="IPR008971">
    <property type="entry name" value="HSP40/DnaJ_pept-bd"/>
</dbReference>
<evidence type="ECO:0000256" key="2">
    <source>
        <dbReference type="SAM" id="MobiDB-lite"/>
    </source>
</evidence>
<dbReference type="InterPro" id="IPR001623">
    <property type="entry name" value="DnaJ_domain"/>
</dbReference>
<sequence>MKDPYEVLGVAKATTDDEIKKAYRKLARKLHPDVNPGDARAEERFKEITAAYDFLSDAEKRRQYDNDEIDASGAAKRKTWRSSGAGGGGGFRNARSSGFSFGEDVDDILSEMMRRKEKGRQQSHRTGAQAGHSTKGEDAHHALTVSFLDAAVGATKRVTLVSGKSLDVKIPIGTVDGQSLRLKGQGYPSFFGDADGDAFIDLKVEPHAYFNRRDKDVLLELPVSVQEAVLGGKVPVPTVHGKVMLTIPAGANSGTVMRLKGKGIDGGDQLVTLKVVLPDGDAEFAKLVEKWGPRNGYDPRAKAGME</sequence>
<proteinExistence type="predicted"/>
<dbReference type="CDD" id="cd06257">
    <property type="entry name" value="DnaJ"/>
    <property type="match status" value="1"/>
</dbReference>
<dbReference type="PROSITE" id="PS50076">
    <property type="entry name" value="DNAJ_2"/>
    <property type="match status" value="1"/>
</dbReference>
<dbReference type="Pfam" id="PF00226">
    <property type="entry name" value="DnaJ"/>
    <property type="match status" value="1"/>
</dbReference>
<feature type="region of interest" description="Disordered" evidence="2">
    <location>
        <begin position="73"/>
        <end position="96"/>
    </location>
</feature>
<dbReference type="EMBL" id="JAGTUF010000017">
    <property type="protein sequence ID" value="MBR9973113.1"/>
    <property type="molecule type" value="Genomic_DNA"/>
</dbReference>
<dbReference type="Proteomes" id="UP000680714">
    <property type="component" value="Unassembled WGS sequence"/>
</dbReference>
<dbReference type="PROSITE" id="PS00636">
    <property type="entry name" value="DNAJ_1"/>
    <property type="match status" value="1"/>
</dbReference>
<feature type="region of interest" description="Disordered" evidence="2">
    <location>
        <begin position="115"/>
        <end position="137"/>
    </location>
</feature>
<keyword evidence="1" id="KW-0143">Chaperone</keyword>
<dbReference type="InterPro" id="IPR018253">
    <property type="entry name" value="DnaJ_domain_CS"/>
</dbReference>
<dbReference type="InterPro" id="IPR002939">
    <property type="entry name" value="DnaJ_C"/>
</dbReference>
<dbReference type="SUPFAM" id="SSF49493">
    <property type="entry name" value="HSP40/DnaJ peptide-binding domain"/>
    <property type="match status" value="2"/>
</dbReference>
<dbReference type="Gene3D" id="1.10.287.110">
    <property type="entry name" value="DnaJ domain"/>
    <property type="match status" value="1"/>
</dbReference>
<dbReference type="Gene3D" id="2.60.260.20">
    <property type="entry name" value="Urease metallochaperone UreE, N-terminal domain"/>
    <property type="match status" value="2"/>
</dbReference>
<comment type="caution">
    <text evidence="4">The sequence shown here is derived from an EMBL/GenBank/DDBJ whole genome shotgun (WGS) entry which is preliminary data.</text>
</comment>
<dbReference type="PANTHER" id="PTHR43096:SF48">
    <property type="entry name" value="CHAPERONE PROTEIN DNAJ"/>
    <property type="match status" value="1"/>
</dbReference>
<protein>
    <submittedName>
        <fullName evidence="4">DnaJ domain-containing protein</fullName>
    </submittedName>
</protein>
<reference evidence="4 5" key="1">
    <citation type="submission" date="2021-04" db="EMBL/GenBank/DDBJ databases">
        <title>Magnetospirillum sulfuroxidans sp. nov., a facultative chemolithoautotrophic sulfur-oxidizing alphaproteobacterium isolated from freshwater sediment and proposals for Paramagetospirillum gen. nov., and Magnetospirillaceae fam. nov.</title>
        <authorList>
            <person name="Koziaeva V."/>
            <person name="Geelhoed J.S."/>
            <person name="Sorokin D.Y."/>
            <person name="Grouzdev D.S."/>
        </authorList>
    </citation>
    <scope>NUCLEOTIDE SEQUENCE [LARGE SCALE GENOMIC DNA]</scope>
    <source>
        <strain evidence="4 5">J10</strain>
    </source>
</reference>
<name>A0ABS5IHD9_9PROT</name>
<dbReference type="CDD" id="cd10747">
    <property type="entry name" value="DnaJ_C"/>
    <property type="match status" value="1"/>
</dbReference>
<gene>
    <name evidence="4" type="ORF">KEC16_15425</name>
</gene>
<accession>A0ABS5IHD9</accession>
<dbReference type="SUPFAM" id="SSF46565">
    <property type="entry name" value="Chaperone J-domain"/>
    <property type="match status" value="1"/>
</dbReference>
<feature type="domain" description="J" evidence="3">
    <location>
        <begin position="3"/>
        <end position="68"/>
    </location>
</feature>
<organism evidence="4 5">
    <name type="scientific">Magnetospirillum sulfuroxidans</name>
    <dbReference type="NCBI Taxonomy" id="611300"/>
    <lineage>
        <taxon>Bacteria</taxon>
        <taxon>Pseudomonadati</taxon>
        <taxon>Pseudomonadota</taxon>
        <taxon>Alphaproteobacteria</taxon>
        <taxon>Rhodospirillales</taxon>
        <taxon>Rhodospirillaceae</taxon>
        <taxon>Magnetospirillum</taxon>
    </lineage>
</organism>
<dbReference type="Pfam" id="PF01556">
    <property type="entry name" value="DnaJ_C"/>
    <property type="match status" value="1"/>
</dbReference>
<evidence type="ECO:0000259" key="3">
    <source>
        <dbReference type="PROSITE" id="PS50076"/>
    </source>
</evidence>
<dbReference type="PRINTS" id="PR00625">
    <property type="entry name" value="JDOMAIN"/>
</dbReference>
<dbReference type="InterPro" id="IPR036869">
    <property type="entry name" value="J_dom_sf"/>
</dbReference>
<dbReference type="PANTHER" id="PTHR43096">
    <property type="entry name" value="DNAJ HOMOLOG 1, MITOCHONDRIAL-RELATED"/>
    <property type="match status" value="1"/>
</dbReference>
<keyword evidence="5" id="KW-1185">Reference proteome</keyword>
<evidence type="ECO:0000313" key="5">
    <source>
        <dbReference type="Proteomes" id="UP000680714"/>
    </source>
</evidence>
<evidence type="ECO:0000256" key="1">
    <source>
        <dbReference type="ARBA" id="ARBA00023186"/>
    </source>
</evidence>
<dbReference type="SMART" id="SM00271">
    <property type="entry name" value="DnaJ"/>
    <property type="match status" value="1"/>
</dbReference>